<evidence type="ECO:0000313" key="2">
    <source>
        <dbReference type="Proteomes" id="UP000221011"/>
    </source>
</evidence>
<dbReference type="RefSeq" id="WP_098241063.1">
    <property type="nucleotide sequence ID" value="NZ_CP022685.1"/>
</dbReference>
<accession>A0A291Q2T3</accession>
<evidence type="ECO:0000313" key="1">
    <source>
        <dbReference type="EMBL" id="ATL26029.1"/>
    </source>
</evidence>
<protein>
    <recommendedName>
        <fullName evidence="3">N-terminal of MaoC-like dehydratase domain-containing protein</fullName>
    </recommendedName>
</protein>
<dbReference type="PANTHER" id="PTHR28152:SF1">
    <property type="entry name" value="HYDROXYACYL-THIOESTER DEHYDRATASE TYPE 2, MITOCHONDRIAL"/>
    <property type="match status" value="1"/>
</dbReference>
<dbReference type="SUPFAM" id="SSF54637">
    <property type="entry name" value="Thioesterase/thiol ester dehydrase-isomerase"/>
    <property type="match status" value="1"/>
</dbReference>
<dbReference type="GO" id="GO:0019171">
    <property type="term" value="F:(3R)-hydroxyacyl-[acyl-carrier-protein] dehydratase activity"/>
    <property type="evidence" value="ECO:0007669"/>
    <property type="project" value="TreeGrafter"/>
</dbReference>
<dbReference type="Gene3D" id="3.10.129.10">
    <property type="entry name" value="Hotdog Thioesterase"/>
    <property type="match status" value="2"/>
</dbReference>
<gene>
    <name evidence="1" type="ORF">KY5_1011c</name>
</gene>
<evidence type="ECO:0008006" key="3">
    <source>
        <dbReference type="Google" id="ProtNLM"/>
    </source>
</evidence>
<organism evidence="1 2">
    <name type="scientific">Streptomyces formicae</name>
    <dbReference type="NCBI Taxonomy" id="1616117"/>
    <lineage>
        <taxon>Bacteria</taxon>
        <taxon>Bacillati</taxon>
        <taxon>Actinomycetota</taxon>
        <taxon>Actinomycetes</taxon>
        <taxon>Kitasatosporales</taxon>
        <taxon>Streptomycetaceae</taxon>
        <taxon>Streptomyces</taxon>
    </lineage>
</organism>
<name>A0A291Q2T3_9ACTN</name>
<proteinExistence type="predicted"/>
<dbReference type="EMBL" id="CP022685">
    <property type="protein sequence ID" value="ATL26029.1"/>
    <property type="molecule type" value="Genomic_DNA"/>
</dbReference>
<reference evidence="1 2" key="1">
    <citation type="submission" date="2017-08" db="EMBL/GenBank/DDBJ databases">
        <title>Complete Genome Sequence of Streptomyces formicae KY5, the formicamycin producer.</title>
        <authorList>
            <person name="Holmes N.A."/>
            <person name="Devine R."/>
            <person name="Qin Z."/>
            <person name="Seipke R.F."/>
            <person name="Wilkinson B."/>
            <person name="Hutchings M.I."/>
        </authorList>
    </citation>
    <scope>NUCLEOTIDE SEQUENCE [LARGE SCALE GENOMIC DNA]</scope>
    <source>
        <strain evidence="1 2">KY5</strain>
    </source>
</reference>
<dbReference type="KEGG" id="sfk:KY5_1011c"/>
<dbReference type="InterPro" id="IPR052741">
    <property type="entry name" value="Mitochondrial_HTD2"/>
</dbReference>
<sequence length="299" mass="32602">MEHTPSGRPTGLASYVTEWHPAPVTATDPLSAAPAAALGALLDRQDTAPGPGEPLPPLWHWPYFLDWPEQRRLGADGHPAEGPFLPPVPDRRRMIAGGRAEFTAPLLLGAAAHRASRVVGAEVKHGRTGEMLFVTVRHEISQEGTVRVVEEQDVVYRSGDDARRRTRSALDTADAPPVRAPWKLLLRPTPSLLFRFSALTANAHRIHYDTPYCKDVEGYPGLVVHGPLLVLLMLELVRENAQGRTVRALSYRLRAPLFAGEQLVAAGEEGTGEEGAGGAELWVASRREERHASARVTFA</sequence>
<keyword evidence="2" id="KW-1185">Reference proteome</keyword>
<dbReference type="AlphaFoldDB" id="A0A291Q2T3"/>
<dbReference type="InterPro" id="IPR029069">
    <property type="entry name" value="HotDog_dom_sf"/>
</dbReference>
<dbReference type="Proteomes" id="UP000221011">
    <property type="component" value="Chromosome"/>
</dbReference>
<dbReference type="PANTHER" id="PTHR28152">
    <property type="entry name" value="HYDROXYACYL-THIOESTER DEHYDRATASE TYPE 2, MITOCHONDRIAL"/>
    <property type="match status" value="1"/>
</dbReference>